<proteinExistence type="predicted"/>
<feature type="region of interest" description="Disordered" evidence="1">
    <location>
        <begin position="142"/>
        <end position="206"/>
    </location>
</feature>
<dbReference type="OrthoDB" id="10459415at2759"/>
<gene>
    <name evidence="2" type="ORF">AK812_SmicGene21787</name>
</gene>
<comment type="caution">
    <text evidence="2">The sequence shown here is derived from an EMBL/GenBank/DDBJ whole genome shotgun (WGS) entry which is preliminary data.</text>
</comment>
<feature type="compositionally biased region" description="Basic and acidic residues" evidence="1">
    <location>
        <begin position="195"/>
        <end position="206"/>
    </location>
</feature>
<evidence type="ECO:0000256" key="1">
    <source>
        <dbReference type="SAM" id="MobiDB-lite"/>
    </source>
</evidence>
<accession>A0A1Q9DLG1</accession>
<protein>
    <submittedName>
        <fullName evidence="2">Uncharacterized protein</fullName>
    </submittedName>
</protein>
<dbReference type="AlphaFoldDB" id="A0A1Q9DLG1"/>
<organism evidence="2 3">
    <name type="scientific">Symbiodinium microadriaticum</name>
    <name type="common">Dinoflagellate</name>
    <name type="synonym">Zooxanthella microadriatica</name>
    <dbReference type="NCBI Taxonomy" id="2951"/>
    <lineage>
        <taxon>Eukaryota</taxon>
        <taxon>Sar</taxon>
        <taxon>Alveolata</taxon>
        <taxon>Dinophyceae</taxon>
        <taxon>Suessiales</taxon>
        <taxon>Symbiodiniaceae</taxon>
        <taxon>Symbiodinium</taxon>
    </lineage>
</organism>
<sequence>MGFRLVGDGKGVQADFFSAARAHPAGTPSSYAGVSDREGRPIHLAMREAHELDTCGTAHGCDMVTAQQSDPQEWAGLGGIVGRERTEGVVTDRLARRRLAGDALRHWDAVELAERSAALFVHAVPATSGEGDGELVRYGSRLQGGAGGETELTDSGEGGARSARSGELPTCRRSGLKPTGKRAKGYSLRAAAQGAHEENRLRRGEECASGQAWEGAAAGKAVSVRVTGAPELARTPGVGAGRE</sequence>
<reference evidence="2 3" key="1">
    <citation type="submission" date="2016-02" db="EMBL/GenBank/DDBJ databases">
        <title>Genome analysis of coral dinoflagellate symbionts highlights evolutionary adaptations to a symbiotic lifestyle.</title>
        <authorList>
            <person name="Aranda M."/>
            <person name="Li Y."/>
            <person name="Liew Y.J."/>
            <person name="Baumgarten S."/>
            <person name="Simakov O."/>
            <person name="Wilson M."/>
            <person name="Piel J."/>
            <person name="Ashoor H."/>
            <person name="Bougouffa S."/>
            <person name="Bajic V.B."/>
            <person name="Ryu T."/>
            <person name="Ravasi T."/>
            <person name="Bayer T."/>
            <person name="Micklem G."/>
            <person name="Kim H."/>
            <person name="Bhak J."/>
            <person name="Lajeunesse T.C."/>
            <person name="Voolstra C.R."/>
        </authorList>
    </citation>
    <scope>NUCLEOTIDE SEQUENCE [LARGE SCALE GENOMIC DNA]</scope>
    <source>
        <strain evidence="2 3">CCMP2467</strain>
    </source>
</reference>
<keyword evidence="3" id="KW-1185">Reference proteome</keyword>
<dbReference type="EMBL" id="LSRX01000483">
    <property type="protein sequence ID" value="OLP96027.1"/>
    <property type="molecule type" value="Genomic_DNA"/>
</dbReference>
<dbReference type="Proteomes" id="UP000186817">
    <property type="component" value="Unassembled WGS sequence"/>
</dbReference>
<evidence type="ECO:0000313" key="3">
    <source>
        <dbReference type="Proteomes" id="UP000186817"/>
    </source>
</evidence>
<evidence type="ECO:0000313" key="2">
    <source>
        <dbReference type="EMBL" id="OLP96027.1"/>
    </source>
</evidence>
<name>A0A1Q9DLG1_SYMMI</name>